<comment type="similarity">
    <text evidence="9">Belongs to the ribose-phosphate pyrophosphokinase family. Class I subfamily.</text>
</comment>
<feature type="binding site" evidence="9">
    <location>
        <begin position="96"/>
        <end position="97"/>
    </location>
    <ligand>
        <name>ATP</name>
        <dbReference type="ChEBI" id="CHEBI:30616"/>
    </ligand>
</feature>
<accession>A0A2M8L5E2</accession>
<dbReference type="GO" id="GO:0005524">
    <property type="term" value="F:ATP binding"/>
    <property type="evidence" value="ECO:0007669"/>
    <property type="project" value="UniProtKB-KW"/>
</dbReference>
<comment type="subcellular location">
    <subcellularLocation>
        <location evidence="9">Cytoplasm</location>
    </subcellularLocation>
</comment>
<dbReference type="InterPro" id="IPR029057">
    <property type="entry name" value="PRTase-like"/>
</dbReference>
<evidence type="ECO:0000256" key="1">
    <source>
        <dbReference type="ARBA" id="ARBA00022679"/>
    </source>
</evidence>
<dbReference type="InterPro" id="IPR029099">
    <property type="entry name" value="Pribosyltran_N"/>
</dbReference>
<dbReference type="SUPFAM" id="SSF53271">
    <property type="entry name" value="PRTase-like"/>
    <property type="match status" value="1"/>
</dbReference>
<name>A0A2M8L5E2_9BACT</name>
<dbReference type="InterPro" id="IPR037515">
    <property type="entry name" value="Rib-P_diPkinase_bac"/>
</dbReference>
<feature type="binding site" evidence="9">
    <location>
        <position position="169"/>
    </location>
    <ligand>
        <name>Mg(2+)</name>
        <dbReference type="ChEBI" id="CHEBI:18420"/>
    </ligand>
</feature>
<dbReference type="GO" id="GO:0006164">
    <property type="term" value="P:purine nucleotide biosynthetic process"/>
    <property type="evidence" value="ECO:0007669"/>
    <property type="project" value="TreeGrafter"/>
</dbReference>
<organism evidence="11 12">
    <name type="scientific">Candidatus Shapirobacteria bacterium CG10_big_fil_rev_8_21_14_0_10_38_14</name>
    <dbReference type="NCBI Taxonomy" id="1974483"/>
    <lineage>
        <taxon>Bacteria</taxon>
        <taxon>Candidatus Shapironibacteriota</taxon>
    </lineage>
</organism>
<evidence type="ECO:0000259" key="10">
    <source>
        <dbReference type="Pfam" id="PF13793"/>
    </source>
</evidence>
<evidence type="ECO:0000256" key="9">
    <source>
        <dbReference type="HAMAP-Rule" id="MF_00583"/>
    </source>
</evidence>
<dbReference type="GO" id="GO:0006015">
    <property type="term" value="P:5-phosphoribose 1-diphosphate biosynthetic process"/>
    <property type="evidence" value="ECO:0007669"/>
    <property type="project" value="UniProtKB-UniRule"/>
</dbReference>
<evidence type="ECO:0000256" key="8">
    <source>
        <dbReference type="ARBA" id="ARBA00049535"/>
    </source>
</evidence>
<keyword evidence="4 9" id="KW-0547">Nucleotide-binding</keyword>
<feature type="binding site" evidence="9">
    <location>
        <begin position="222"/>
        <end position="226"/>
    </location>
    <ligand>
        <name>D-ribose 5-phosphate</name>
        <dbReference type="ChEBI" id="CHEBI:78346"/>
    </ligand>
</feature>
<evidence type="ECO:0000256" key="5">
    <source>
        <dbReference type="ARBA" id="ARBA00022777"/>
    </source>
</evidence>
<sequence length="319" mass="35084">MGRIHLIAGSSHPQLARKIARLLKIPLTPIKIKKFANGEIYVRIKKKVRSEDVFLVQTMSAPINEHLVELLITIDALKRASASRINIVCPHLCYSRQDRKVTSREPISAKLIANLITTAGADRLITVDLHAEQIQGFYDIPFDHFVGYPQFAQYLLGKKIKNMVIVSPDIGGVKRGAKMASLLHAPLVIVDKRRKKHNQAEVSHVIGEVKGKTAVILDDIIDTAGTVAEVSEILKQGGATEVIVCVTHALLSGDACQKLARCPASQILLLDTLPLPKEKKLAKIKVISLAPLLAKVIKRIHQGCSLGALFTWEKKEVIL</sequence>
<reference evidence="12" key="1">
    <citation type="submission" date="2017-09" db="EMBL/GenBank/DDBJ databases">
        <title>Depth-based differentiation of microbial function through sediment-hosted aquifers and enrichment of novel symbionts in the deep terrestrial subsurface.</title>
        <authorList>
            <person name="Probst A.J."/>
            <person name="Ladd B."/>
            <person name="Jarett J.K."/>
            <person name="Geller-Mcgrath D.E."/>
            <person name="Sieber C.M.K."/>
            <person name="Emerson J.B."/>
            <person name="Anantharaman K."/>
            <person name="Thomas B.C."/>
            <person name="Malmstrom R."/>
            <person name="Stieglmeier M."/>
            <person name="Klingl A."/>
            <person name="Woyke T."/>
            <person name="Ryan C.M."/>
            <person name="Banfield J.F."/>
        </authorList>
    </citation>
    <scope>NUCLEOTIDE SEQUENCE [LARGE SCALE GENOMIC DNA]</scope>
</reference>
<dbReference type="PANTHER" id="PTHR10210">
    <property type="entry name" value="RIBOSE-PHOSPHATE DIPHOSPHOKINASE FAMILY MEMBER"/>
    <property type="match status" value="1"/>
</dbReference>
<dbReference type="NCBIfam" id="NF002320">
    <property type="entry name" value="PRK01259.1"/>
    <property type="match status" value="1"/>
</dbReference>
<dbReference type="Pfam" id="PF13793">
    <property type="entry name" value="Pribosyltran_N"/>
    <property type="match status" value="1"/>
</dbReference>
<gene>
    <name evidence="9" type="primary">prs</name>
    <name evidence="11" type="ORF">COU96_01740</name>
</gene>
<dbReference type="HAMAP" id="MF_00583_B">
    <property type="entry name" value="RibP_PPkinase_B"/>
    <property type="match status" value="1"/>
</dbReference>
<dbReference type="SMART" id="SM01400">
    <property type="entry name" value="Pribosyltran_N"/>
    <property type="match status" value="1"/>
</dbReference>
<comment type="caution">
    <text evidence="11">The sequence shown here is derived from an EMBL/GenBank/DDBJ whole genome shotgun (WGS) entry which is preliminary data.</text>
</comment>
<feature type="domain" description="Ribose-phosphate pyrophosphokinase N-terminal" evidence="10">
    <location>
        <begin position="5"/>
        <end position="120"/>
    </location>
</feature>
<evidence type="ECO:0000313" key="12">
    <source>
        <dbReference type="Proteomes" id="UP000229500"/>
    </source>
</evidence>
<dbReference type="Pfam" id="PF14572">
    <property type="entry name" value="Pribosyl_synth"/>
    <property type="match status" value="1"/>
</dbReference>
<dbReference type="GO" id="GO:0000287">
    <property type="term" value="F:magnesium ion binding"/>
    <property type="evidence" value="ECO:0007669"/>
    <property type="project" value="UniProtKB-UniRule"/>
</dbReference>
<dbReference type="CDD" id="cd06223">
    <property type="entry name" value="PRTases_typeI"/>
    <property type="match status" value="1"/>
</dbReference>
<dbReference type="Gene3D" id="3.40.50.2020">
    <property type="match status" value="2"/>
</dbReference>
<keyword evidence="7 9" id="KW-0460">Magnesium</keyword>
<evidence type="ECO:0000256" key="7">
    <source>
        <dbReference type="ARBA" id="ARBA00022842"/>
    </source>
</evidence>
<dbReference type="FunFam" id="3.40.50.2020:FF:000014">
    <property type="entry name" value="Ribose-phosphate pyrophosphokinase 1"/>
    <property type="match status" value="1"/>
</dbReference>
<dbReference type="EC" id="2.7.6.1" evidence="9"/>
<keyword evidence="1 9" id="KW-0808">Transferase</keyword>
<dbReference type="UniPathway" id="UPA00087">
    <property type="reaction ID" value="UER00172"/>
</dbReference>
<evidence type="ECO:0000256" key="4">
    <source>
        <dbReference type="ARBA" id="ARBA00022741"/>
    </source>
</evidence>
<evidence type="ECO:0000313" key="11">
    <source>
        <dbReference type="EMBL" id="PJE69060.1"/>
    </source>
</evidence>
<comment type="pathway">
    <text evidence="9">Metabolic intermediate biosynthesis; 5-phospho-alpha-D-ribose 1-diphosphate biosynthesis; 5-phospho-alpha-D-ribose 1-diphosphate from D-ribose 5-phosphate (route I): step 1/1.</text>
</comment>
<feature type="binding site" evidence="9">
    <location>
        <position position="130"/>
    </location>
    <ligand>
        <name>Mg(2+)</name>
        <dbReference type="ChEBI" id="CHEBI:18420"/>
    </ligand>
</feature>
<dbReference type="InterPro" id="IPR000836">
    <property type="entry name" value="PRTase_dom"/>
</dbReference>
<protein>
    <recommendedName>
        <fullName evidence="9">Ribose-phosphate pyrophosphokinase</fullName>
        <shortName evidence="9">RPPK</shortName>
        <ecNumber evidence="9">2.7.6.1</ecNumber>
    </recommendedName>
    <alternativeName>
        <fullName evidence="9">5-phospho-D-ribosyl alpha-1-diphosphate synthase</fullName>
    </alternativeName>
    <alternativeName>
        <fullName evidence="9">Phosphoribosyl diphosphate synthase</fullName>
    </alternativeName>
    <alternativeName>
        <fullName evidence="9">Phosphoribosyl pyrophosphate synthase</fullName>
        <shortName evidence="9">P-Rib-PP synthase</shortName>
        <shortName evidence="9">PRPP synthase</shortName>
        <shortName evidence="9">PRPPase</shortName>
    </alternativeName>
</protein>
<dbReference type="AlphaFoldDB" id="A0A2M8L5E2"/>
<keyword evidence="6 9" id="KW-0067">ATP-binding</keyword>
<dbReference type="PANTHER" id="PTHR10210:SF41">
    <property type="entry name" value="RIBOSE-PHOSPHATE PYROPHOSPHOKINASE 1, CHLOROPLASTIC"/>
    <property type="match status" value="1"/>
</dbReference>
<feature type="binding site" evidence="9">
    <location>
        <position position="218"/>
    </location>
    <ligand>
        <name>D-ribose 5-phosphate</name>
        <dbReference type="ChEBI" id="CHEBI:78346"/>
    </ligand>
</feature>
<dbReference type="InterPro" id="IPR005946">
    <property type="entry name" value="Rib-P_diPkinase"/>
</dbReference>
<feature type="binding site" evidence="9">
    <location>
        <begin position="37"/>
        <end position="39"/>
    </location>
    <ligand>
        <name>ATP</name>
        <dbReference type="ChEBI" id="CHEBI:30616"/>
    </ligand>
</feature>
<comment type="subunit">
    <text evidence="9">Homohexamer.</text>
</comment>
<proteinExistence type="inferred from homology"/>
<keyword evidence="3 9" id="KW-0545">Nucleotide biosynthesis</keyword>
<evidence type="ECO:0000256" key="2">
    <source>
        <dbReference type="ARBA" id="ARBA00022723"/>
    </source>
</evidence>
<dbReference type="GO" id="GO:0005737">
    <property type="term" value="C:cytoplasm"/>
    <property type="evidence" value="ECO:0007669"/>
    <property type="project" value="UniProtKB-SubCell"/>
</dbReference>
<dbReference type="GO" id="GO:0016301">
    <property type="term" value="F:kinase activity"/>
    <property type="evidence" value="ECO:0007669"/>
    <property type="project" value="UniProtKB-KW"/>
</dbReference>
<dbReference type="NCBIfam" id="TIGR01251">
    <property type="entry name" value="ribP_PPkin"/>
    <property type="match status" value="1"/>
</dbReference>
<feature type="active site" evidence="9">
    <location>
        <position position="192"/>
    </location>
</feature>
<dbReference type="FunFam" id="3.40.50.2020:FF:000002">
    <property type="entry name" value="Ribose-phosphate pyrophosphokinase"/>
    <property type="match status" value="1"/>
</dbReference>
<dbReference type="GO" id="GO:0004749">
    <property type="term" value="F:ribose phosphate diphosphokinase activity"/>
    <property type="evidence" value="ECO:0007669"/>
    <property type="project" value="UniProtKB-UniRule"/>
</dbReference>
<dbReference type="EMBL" id="PFEL01000065">
    <property type="protein sequence ID" value="PJE69060.1"/>
    <property type="molecule type" value="Genomic_DNA"/>
</dbReference>
<evidence type="ECO:0000256" key="6">
    <source>
        <dbReference type="ARBA" id="ARBA00022840"/>
    </source>
</evidence>
<comment type="cofactor">
    <cofactor evidence="9">
        <name>Mg(2+)</name>
        <dbReference type="ChEBI" id="CHEBI:18420"/>
    </cofactor>
    <text evidence="9">Binds 2 Mg(2+) ions per subunit.</text>
</comment>
<dbReference type="GO" id="GO:0002189">
    <property type="term" value="C:ribose phosphate diphosphokinase complex"/>
    <property type="evidence" value="ECO:0007669"/>
    <property type="project" value="TreeGrafter"/>
</dbReference>
<keyword evidence="2 9" id="KW-0479">Metal-binding</keyword>
<keyword evidence="9" id="KW-0963">Cytoplasm</keyword>
<feature type="binding site" evidence="9">
    <location>
        <position position="194"/>
    </location>
    <ligand>
        <name>D-ribose 5-phosphate</name>
        <dbReference type="ChEBI" id="CHEBI:78346"/>
    </ligand>
</feature>
<evidence type="ECO:0000256" key="3">
    <source>
        <dbReference type="ARBA" id="ARBA00022727"/>
    </source>
</evidence>
<keyword evidence="5 9" id="KW-0418">Kinase</keyword>
<dbReference type="Proteomes" id="UP000229500">
    <property type="component" value="Unassembled WGS sequence"/>
</dbReference>
<comment type="function">
    <text evidence="9">Involved in the biosynthesis of the central metabolite phospho-alpha-D-ribosyl-1-pyrophosphate (PRPP) via the transfer of pyrophosphoryl group from ATP to 1-hydroxyl of ribose-5-phosphate (Rib-5-P).</text>
</comment>
<comment type="catalytic activity">
    <reaction evidence="8 9">
        <text>D-ribose 5-phosphate + ATP = 5-phospho-alpha-D-ribose 1-diphosphate + AMP + H(+)</text>
        <dbReference type="Rhea" id="RHEA:15609"/>
        <dbReference type="ChEBI" id="CHEBI:15378"/>
        <dbReference type="ChEBI" id="CHEBI:30616"/>
        <dbReference type="ChEBI" id="CHEBI:58017"/>
        <dbReference type="ChEBI" id="CHEBI:78346"/>
        <dbReference type="ChEBI" id="CHEBI:456215"/>
        <dbReference type="EC" id="2.7.6.1"/>
    </reaction>
</comment>